<evidence type="ECO:0000256" key="3">
    <source>
        <dbReference type="ARBA" id="ARBA00006958"/>
    </source>
</evidence>
<dbReference type="GO" id="GO:0016787">
    <property type="term" value="F:hydrolase activity"/>
    <property type="evidence" value="ECO:0007669"/>
    <property type="project" value="UniProtKB-KW"/>
</dbReference>
<keyword evidence="5" id="KW-0479">Metal-binding</keyword>
<proteinExistence type="inferred from homology"/>
<evidence type="ECO:0000256" key="2">
    <source>
        <dbReference type="ARBA" id="ARBA00004123"/>
    </source>
</evidence>
<dbReference type="PANTHER" id="PTHR22930:SF85">
    <property type="entry name" value="GH03217P-RELATED"/>
    <property type="match status" value="1"/>
</dbReference>
<comment type="cofactor">
    <cofactor evidence="1">
        <name>a divalent metal cation</name>
        <dbReference type="ChEBI" id="CHEBI:60240"/>
    </cofactor>
</comment>
<keyword evidence="6" id="KW-0378">Hydrolase</keyword>
<name>A0A1D1W5X2_RAMVA</name>
<comment type="subcellular location">
    <subcellularLocation>
        <location evidence="2">Nucleus</location>
    </subcellularLocation>
</comment>
<dbReference type="InterPro" id="IPR027806">
    <property type="entry name" value="HARBI1_dom"/>
</dbReference>
<dbReference type="STRING" id="947166.A0A1D1W5X2"/>
<feature type="domain" description="DDE Tnp4" evidence="8">
    <location>
        <begin position="76"/>
        <end position="193"/>
    </location>
</feature>
<dbReference type="GO" id="GO:0005634">
    <property type="term" value="C:nucleus"/>
    <property type="evidence" value="ECO:0007669"/>
    <property type="project" value="UniProtKB-SubCell"/>
</dbReference>
<gene>
    <name evidence="9" type="primary">RvY_17948-1</name>
    <name evidence="9" type="synonym">RvY_17948.1</name>
    <name evidence="9" type="ORF">RvY_17948</name>
</gene>
<reference evidence="9 10" key="1">
    <citation type="journal article" date="2016" name="Nat. Commun.">
        <title>Extremotolerant tardigrade genome and improved radiotolerance of human cultured cells by tardigrade-unique protein.</title>
        <authorList>
            <person name="Hashimoto T."/>
            <person name="Horikawa D.D."/>
            <person name="Saito Y."/>
            <person name="Kuwahara H."/>
            <person name="Kozuka-Hata H."/>
            <person name="Shin-I T."/>
            <person name="Minakuchi Y."/>
            <person name="Ohishi K."/>
            <person name="Motoyama A."/>
            <person name="Aizu T."/>
            <person name="Enomoto A."/>
            <person name="Kondo K."/>
            <person name="Tanaka S."/>
            <person name="Hara Y."/>
            <person name="Koshikawa S."/>
            <person name="Sagara H."/>
            <person name="Miura T."/>
            <person name="Yokobori S."/>
            <person name="Miyagawa K."/>
            <person name="Suzuki Y."/>
            <person name="Kubo T."/>
            <person name="Oyama M."/>
            <person name="Kohara Y."/>
            <person name="Fujiyama A."/>
            <person name="Arakawa K."/>
            <person name="Katayama T."/>
            <person name="Toyoda A."/>
            <person name="Kunieda T."/>
        </authorList>
    </citation>
    <scope>NUCLEOTIDE SEQUENCE [LARGE SCALE GENOMIC DNA]</scope>
    <source>
        <strain evidence="9 10">YOKOZUNA-1</strain>
    </source>
</reference>
<sequence>MALWRSGCSGNEASVGKVARHFGVSEGAVVLHTNRVIVSILSLEKEVVFWPDASEKKTIKKRIFELSGFPNRLGFVDGTLIPFANKPNLEGSDYFSHKSKYGINTLTVCQRRFRYVFAGFCGSAHDNRVFASTKLVRFSTQLFRGEYILTDSAYTNTSTVISSYKKPAALRKENEQFNFRLSQIRIRVENCNGM</sequence>
<comment type="caution">
    <text evidence="9">The sequence shown here is derived from an EMBL/GenBank/DDBJ whole genome shotgun (WGS) entry which is preliminary data.</text>
</comment>
<protein>
    <recommendedName>
        <fullName evidence="8">DDE Tnp4 domain-containing protein</fullName>
    </recommendedName>
</protein>
<keyword evidence="10" id="KW-1185">Reference proteome</keyword>
<accession>A0A1D1W5X2</accession>
<evidence type="ECO:0000256" key="6">
    <source>
        <dbReference type="ARBA" id="ARBA00022801"/>
    </source>
</evidence>
<evidence type="ECO:0000256" key="5">
    <source>
        <dbReference type="ARBA" id="ARBA00022723"/>
    </source>
</evidence>
<keyword evidence="7" id="KW-0539">Nucleus</keyword>
<dbReference type="Proteomes" id="UP000186922">
    <property type="component" value="Unassembled WGS sequence"/>
</dbReference>
<dbReference type="Pfam" id="PF13359">
    <property type="entry name" value="DDE_Tnp_4"/>
    <property type="match status" value="1"/>
</dbReference>
<evidence type="ECO:0000259" key="8">
    <source>
        <dbReference type="Pfam" id="PF13359"/>
    </source>
</evidence>
<evidence type="ECO:0000256" key="7">
    <source>
        <dbReference type="ARBA" id="ARBA00023242"/>
    </source>
</evidence>
<comment type="similarity">
    <text evidence="3">Belongs to the HARBI1 family.</text>
</comment>
<evidence type="ECO:0000313" key="9">
    <source>
        <dbReference type="EMBL" id="GAV08223.1"/>
    </source>
</evidence>
<dbReference type="PANTHER" id="PTHR22930">
    <property type="match status" value="1"/>
</dbReference>
<evidence type="ECO:0000256" key="1">
    <source>
        <dbReference type="ARBA" id="ARBA00001968"/>
    </source>
</evidence>
<dbReference type="GO" id="GO:0004518">
    <property type="term" value="F:nuclease activity"/>
    <property type="evidence" value="ECO:0007669"/>
    <property type="project" value="UniProtKB-KW"/>
</dbReference>
<evidence type="ECO:0000313" key="10">
    <source>
        <dbReference type="Proteomes" id="UP000186922"/>
    </source>
</evidence>
<organism evidence="9 10">
    <name type="scientific">Ramazzottius varieornatus</name>
    <name type="common">Water bear</name>
    <name type="synonym">Tardigrade</name>
    <dbReference type="NCBI Taxonomy" id="947166"/>
    <lineage>
        <taxon>Eukaryota</taxon>
        <taxon>Metazoa</taxon>
        <taxon>Ecdysozoa</taxon>
        <taxon>Tardigrada</taxon>
        <taxon>Eutardigrada</taxon>
        <taxon>Parachela</taxon>
        <taxon>Hypsibioidea</taxon>
        <taxon>Ramazzottiidae</taxon>
        <taxon>Ramazzottius</taxon>
    </lineage>
</organism>
<dbReference type="OrthoDB" id="6609348at2759"/>
<dbReference type="InterPro" id="IPR045249">
    <property type="entry name" value="HARBI1-like"/>
</dbReference>
<evidence type="ECO:0000256" key="4">
    <source>
        <dbReference type="ARBA" id="ARBA00022722"/>
    </source>
</evidence>
<dbReference type="AlphaFoldDB" id="A0A1D1W5X2"/>
<dbReference type="EMBL" id="BDGG01000017">
    <property type="protein sequence ID" value="GAV08223.1"/>
    <property type="molecule type" value="Genomic_DNA"/>
</dbReference>
<dbReference type="GO" id="GO:0046872">
    <property type="term" value="F:metal ion binding"/>
    <property type="evidence" value="ECO:0007669"/>
    <property type="project" value="UniProtKB-KW"/>
</dbReference>
<keyword evidence="4" id="KW-0540">Nuclease</keyword>